<dbReference type="GO" id="GO:0016887">
    <property type="term" value="F:ATP hydrolysis activity"/>
    <property type="evidence" value="ECO:0007669"/>
    <property type="project" value="TreeGrafter"/>
</dbReference>
<feature type="region of interest" description="Disordered" evidence="3">
    <location>
        <begin position="125"/>
        <end position="162"/>
    </location>
</feature>
<evidence type="ECO:0000259" key="4">
    <source>
        <dbReference type="Pfam" id="PF01656"/>
    </source>
</evidence>
<dbReference type="GO" id="GO:0005524">
    <property type="term" value="F:ATP binding"/>
    <property type="evidence" value="ECO:0007669"/>
    <property type="project" value="UniProtKB-KW"/>
</dbReference>
<reference evidence="5 6" key="1">
    <citation type="submission" date="2019-05" db="EMBL/GenBank/DDBJ databases">
        <title>Nakamurella sp. N5BH11, whole genome shotgun sequence.</title>
        <authorList>
            <person name="Tuo L."/>
        </authorList>
    </citation>
    <scope>NUCLEOTIDE SEQUENCE [LARGE SCALE GENOMIC DNA]</scope>
    <source>
        <strain evidence="5 6">N5BH11</strain>
    </source>
</reference>
<evidence type="ECO:0000313" key="5">
    <source>
        <dbReference type="EMBL" id="TKV61503.1"/>
    </source>
</evidence>
<dbReference type="SUPFAM" id="SSF52540">
    <property type="entry name" value="P-loop containing nucleoside triphosphate hydrolases"/>
    <property type="match status" value="1"/>
</dbReference>
<dbReference type="Pfam" id="PF01656">
    <property type="entry name" value="CbiA"/>
    <property type="match status" value="1"/>
</dbReference>
<dbReference type="AlphaFoldDB" id="A0A4U6QLU6"/>
<dbReference type="GO" id="GO:0005829">
    <property type="term" value="C:cytosol"/>
    <property type="evidence" value="ECO:0007669"/>
    <property type="project" value="TreeGrafter"/>
</dbReference>
<dbReference type="GO" id="GO:0051782">
    <property type="term" value="P:negative regulation of cell division"/>
    <property type="evidence" value="ECO:0007669"/>
    <property type="project" value="TreeGrafter"/>
</dbReference>
<sequence length="430" mass="43881">MSTALVTAGSGQNWENELVAALDRPGASMTVLRRCVDLGDVLAIAGTGQAAVAVLAAGLRRLDTEAVTRLRAAGVAVVGVHPVGDTAARERLLRMGISALVAEDAGTDAVVTAAWTAYEELQAPAADHPGSIPSVADPRRSLPPPATTGTEQPEPPVEPAPAGRVVAVWGPTGAPGRTTVAAGIATAAAAAGTPTVLVDADVYGGVLASAFGLLDESPGLAGACRQAANGRLDRTVLLDLCWSVTADLQLLTGIARADRWPEVRASAIPTVLGQIREIAALVVVDCGFAVEADEEISFDTVAPRRNGATLAVLAEADEVVVVGSADPPGLERLVRGVAELTAAVPDVDPRVVLNRCRPAAGGADEATAAVRRFLGLEVLARLPEDRTATDRAWRRGQPLADAAPSSALTSAFRNLAAALARPLATSGRRG</sequence>
<keyword evidence="2" id="KW-0067">ATP-binding</keyword>
<organism evidence="5 6">
    <name type="scientific">Nakamurella flava</name>
    <dbReference type="NCBI Taxonomy" id="2576308"/>
    <lineage>
        <taxon>Bacteria</taxon>
        <taxon>Bacillati</taxon>
        <taxon>Actinomycetota</taxon>
        <taxon>Actinomycetes</taxon>
        <taxon>Nakamurellales</taxon>
        <taxon>Nakamurellaceae</taxon>
        <taxon>Nakamurella</taxon>
    </lineage>
</organism>
<evidence type="ECO:0000256" key="3">
    <source>
        <dbReference type="SAM" id="MobiDB-lite"/>
    </source>
</evidence>
<dbReference type="PANTHER" id="PTHR43384">
    <property type="entry name" value="SEPTUM SITE-DETERMINING PROTEIN MIND HOMOLOG, CHLOROPLASTIC-RELATED"/>
    <property type="match status" value="1"/>
</dbReference>
<gene>
    <name evidence="5" type="ORF">FDO65_08010</name>
</gene>
<protein>
    <submittedName>
        <fullName evidence="5">Chromosome partitioning protein</fullName>
    </submittedName>
</protein>
<dbReference type="OrthoDB" id="3217709at2"/>
<dbReference type="GO" id="GO:0009898">
    <property type="term" value="C:cytoplasmic side of plasma membrane"/>
    <property type="evidence" value="ECO:0007669"/>
    <property type="project" value="TreeGrafter"/>
</dbReference>
<dbReference type="InterPro" id="IPR002586">
    <property type="entry name" value="CobQ/CobB/MinD/ParA_Nub-bd_dom"/>
</dbReference>
<evidence type="ECO:0000256" key="1">
    <source>
        <dbReference type="ARBA" id="ARBA00022741"/>
    </source>
</evidence>
<feature type="domain" description="CobQ/CobB/MinD/ParA nucleotide binding" evidence="4">
    <location>
        <begin position="167"/>
        <end position="388"/>
    </location>
</feature>
<proteinExistence type="predicted"/>
<evidence type="ECO:0000256" key="2">
    <source>
        <dbReference type="ARBA" id="ARBA00022840"/>
    </source>
</evidence>
<comment type="caution">
    <text evidence="5">The sequence shown here is derived from an EMBL/GenBank/DDBJ whole genome shotgun (WGS) entry which is preliminary data.</text>
</comment>
<dbReference type="InterPro" id="IPR050625">
    <property type="entry name" value="ParA/MinD_ATPase"/>
</dbReference>
<dbReference type="RefSeq" id="WP_137448808.1">
    <property type="nucleotide sequence ID" value="NZ_SZZH01000001.1"/>
</dbReference>
<dbReference type="EMBL" id="SZZH01000001">
    <property type="protein sequence ID" value="TKV61503.1"/>
    <property type="molecule type" value="Genomic_DNA"/>
</dbReference>
<dbReference type="Proteomes" id="UP000306985">
    <property type="component" value="Unassembled WGS sequence"/>
</dbReference>
<dbReference type="Gene3D" id="3.40.50.300">
    <property type="entry name" value="P-loop containing nucleotide triphosphate hydrolases"/>
    <property type="match status" value="1"/>
</dbReference>
<accession>A0A4U6QLU6</accession>
<dbReference type="PANTHER" id="PTHR43384:SF6">
    <property type="entry name" value="SEPTUM SITE-DETERMINING PROTEIN MIND HOMOLOG, CHLOROPLASTIC"/>
    <property type="match status" value="1"/>
</dbReference>
<name>A0A4U6QLU6_9ACTN</name>
<keyword evidence="1" id="KW-0547">Nucleotide-binding</keyword>
<dbReference type="InterPro" id="IPR027417">
    <property type="entry name" value="P-loop_NTPase"/>
</dbReference>
<evidence type="ECO:0000313" key="6">
    <source>
        <dbReference type="Proteomes" id="UP000306985"/>
    </source>
</evidence>
<keyword evidence="6" id="KW-1185">Reference proteome</keyword>